<dbReference type="PANTHER" id="PTHR11475:SF143">
    <property type="entry name" value="PUTATIVE-RELATED"/>
    <property type="match status" value="1"/>
</dbReference>
<evidence type="ECO:0000256" key="4">
    <source>
        <dbReference type="PIRSR" id="PIRSR619791-2"/>
    </source>
</evidence>
<feature type="chain" id="PRO_5042193424" description="Peroxidase" evidence="5">
    <location>
        <begin position="22"/>
        <end position="724"/>
    </location>
</feature>
<dbReference type="GO" id="GO:0004601">
    <property type="term" value="F:peroxidase activity"/>
    <property type="evidence" value="ECO:0007669"/>
    <property type="project" value="InterPro"/>
</dbReference>
<dbReference type="FunFam" id="1.10.640.10:FF:000003">
    <property type="entry name" value="chorion peroxidase"/>
    <property type="match status" value="1"/>
</dbReference>
<accession>A0AAE0RQF8</accession>
<proteinExistence type="predicted"/>
<evidence type="ECO:0008006" key="8">
    <source>
        <dbReference type="Google" id="ProtNLM"/>
    </source>
</evidence>
<sequence length="724" mass="80010">MTSLYLECLLLVGLVIGIVQSQIPSSNIADAVHIAGINLGVKRERNRQRFEDGTDRLTGGRPQDQLQKFHGRRPKSRDISIIGNQVLDVTQHLLHAGFTIDNVTSDSTVVAVQEALMFMGVCDLPIAYKCNPLSPYRTVDGSCNNLNNPEWGKSNVAQRRDLEPVYESGTVGDPRITGASGRPLPNPRTISNVVHSNINGITLNTSLSLHMFQMGQFLAHDIILTPTETGQYGATVSCCGEIERPECIPIKVPGGDPRFADGTCFSVVRSAAANPGCAPGFRQQQNQITSYIDGSNVYGSTDEDLKALRDGEYLRKTKENNLPRNPDQGCDINHDGEFCHLAGDARVDVVPSLASYHTLFMMEHNRIVDALKKVNPDWNVEKLFQEARKINIAQIQHIIYNGFLSALLSRDIMATYKLRSLNTGYSTSYDKTRDATIANGFGIAYRMGHTWIPTYMDLYSDLNTRQSGPETGPFDVVDTFNNPHLTFLNQRTGCPALLKWMTSQASPATDRVLEDSARNRLFEDSTGASFDLAALNILRGRDHGVPPYGDYRVSCGLSALTPSWDSLVDHKPRETSLLRQVYNDPRDIDLFTGLLTEKSISGSALGPTLSCILGREFQNLKEGDSYWYERPEPQGFPKEQLNEIRKTSLSAVLCANLGLKQIQIDAFKVPASNNLAVPCTVVPSIDLTKWKSTAPLPPSKPGINKSSLPEIMRQLALLDRKNKK</sequence>
<evidence type="ECO:0000256" key="3">
    <source>
        <dbReference type="ARBA" id="ARBA00022729"/>
    </source>
</evidence>
<organism evidence="6 7">
    <name type="scientific">Potamilus streckersoni</name>
    <dbReference type="NCBI Taxonomy" id="2493646"/>
    <lineage>
        <taxon>Eukaryota</taxon>
        <taxon>Metazoa</taxon>
        <taxon>Spiralia</taxon>
        <taxon>Lophotrochozoa</taxon>
        <taxon>Mollusca</taxon>
        <taxon>Bivalvia</taxon>
        <taxon>Autobranchia</taxon>
        <taxon>Heteroconchia</taxon>
        <taxon>Palaeoheterodonta</taxon>
        <taxon>Unionida</taxon>
        <taxon>Unionoidea</taxon>
        <taxon>Unionidae</taxon>
        <taxon>Ambleminae</taxon>
        <taxon>Lampsilini</taxon>
        <taxon>Potamilus</taxon>
    </lineage>
</organism>
<dbReference type="InterPro" id="IPR019791">
    <property type="entry name" value="Haem_peroxidase_animal"/>
</dbReference>
<evidence type="ECO:0000256" key="2">
    <source>
        <dbReference type="ARBA" id="ARBA00022525"/>
    </source>
</evidence>
<keyword evidence="4" id="KW-0479">Metal-binding</keyword>
<dbReference type="SUPFAM" id="SSF48113">
    <property type="entry name" value="Heme-dependent peroxidases"/>
    <property type="match status" value="1"/>
</dbReference>
<feature type="signal peptide" evidence="5">
    <location>
        <begin position="1"/>
        <end position="21"/>
    </location>
</feature>
<dbReference type="PRINTS" id="PR00457">
    <property type="entry name" value="ANPEROXIDASE"/>
</dbReference>
<keyword evidence="4" id="KW-0349">Heme</keyword>
<dbReference type="GO" id="GO:0020037">
    <property type="term" value="F:heme binding"/>
    <property type="evidence" value="ECO:0007669"/>
    <property type="project" value="InterPro"/>
</dbReference>
<feature type="binding site" description="axial binding residue" evidence="4">
    <location>
        <position position="449"/>
    </location>
    <ligand>
        <name>heme b</name>
        <dbReference type="ChEBI" id="CHEBI:60344"/>
    </ligand>
    <ligandPart>
        <name>Fe</name>
        <dbReference type="ChEBI" id="CHEBI:18248"/>
    </ligandPart>
</feature>
<evidence type="ECO:0000256" key="1">
    <source>
        <dbReference type="ARBA" id="ARBA00004613"/>
    </source>
</evidence>
<dbReference type="EMBL" id="JAEAOA010001732">
    <property type="protein sequence ID" value="KAK3577823.1"/>
    <property type="molecule type" value="Genomic_DNA"/>
</dbReference>
<dbReference type="PROSITE" id="PS50292">
    <property type="entry name" value="PEROXIDASE_3"/>
    <property type="match status" value="1"/>
</dbReference>
<gene>
    <name evidence="6" type="ORF">CHS0354_028878</name>
</gene>
<reference evidence="6" key="3">
    <citation type="submission" date="2023-05" db="EMBL/GenBank/DDBJ databases">
        <authorList>
            <person name="Smith C.H."/>
        </authorList>
    </citation>
    <scope>NUCLEOTIDE SEQUENCE</scope>
    <source>
        <strain evidence="6">CHS0354</strain>
        <tissue evidence="6">Mantle</tissue>
    </source>
</reference>
<dbReference type="CDD" id="cd09823">
    <property type="entry name" value="peroxinectin_like"/>
    <property type="match status" value="1"/>
</dbReference>
<keyword evidence="2" id="KW-0964">Secreted</keyword>
<dbReference type="InterPro" id="IPR037120">
    <property type="entry name" value="Haem_peroxidase_sf_animal"/>
</dbReference>
<dbReference type="GO" id="GO:0006979">
    <property type="term" value="P:response to oxidative stress"/>
    <property type="evidence" value="ECO:0007669"/>
    <property type="project" value="InterPro"/>
</dbReference>
<dbReference type="Pfam" id="PF03098">
    <property type="entry name" value="An_peroxidase"/>
    <property type="match status" value="1"/>
</dbReference>
<keyword evidence="3 5" id="KW-0732">Signal</keyword>
<dbReference type="PANTHER" id="PTHR11475">
    <property type="entry name" value="OXIDASE/PEROXIDASE"/>
    <property type="match status" value="1"/>
</dbReference>
<evidence type="ECO:0000313" key="6">
    <source>
        <dbReference type="EMBL" id="KAK3577823.1"/>
    </source>
</evidence>
<evidence type="ECO:0000313" key="7">
    <source>
        <dbReference type="Proteomes" id="UP001195483"/>
    </source>
</evidence>
<comment type="subcellular location">
    <subcellularLocation>
        <location evidence="1">Secreted</location>
    </subcellularLocation>
</comment>
<dbReference type="GO" id="GO:0046872">
    <property type="term" value="F:metal ion binding"/>
    <property type="evidence" value="ECO:0007669"/>
    <property type="project" value="UniProtKB-KW"/>
</dbReference>
<evidence type="ECO:0000256" key="5">
    <source>
        <dbReference type="SAM" id="SignalP"/>
    </source>
</evidence>
<keyword evidence="7" id="KW-1185">Reference proteome</keyword>
<keyword evidence="4" id="KW-0408">Iron</keyword>
<dbReference type="Gene3D" id="1.10.640.10">
    <property type="entry name" value="Haem peroxidase domain superfamily, animal type"/>
    <property type="match status" value="1"/>
</dbReference>
<comment type="caution">
    <text evidence="6">The sequence shown here is derived from an EMBL/GenBank/DDBJ whole genome shotgun (WGS) entry which is preliminary data.</text>
</comment>
<reference evidence="6" key="2">
    <citation type="journal article" date="2021" name="Genome Biol. Evol.">
        <title>Developing a high-quality reference genome for a parasitic bivalve with doubly uniparental inheritance (Bivalvia: Unionida).</title>
        <authorList>
            <person name="Smith C.H."/>
        </authorList>
    </citation>
    <scope>NUCLEOTIDE SEQUENCE</scope>
    <source>
        <strain evidence="6">CHS0354</strain>
        <tissue evidence="6">Mantle</tissue>
    </source>
</reference>
<dbReference type="AlphaFoldDB" id="A0AAE0RQF8"/>
<dbReference type="InterPro" id="IPR010255">
    <property type="entry name" value="Haem_peroxidase_sf"/>
</dbReference>
<dbReference type="GO" id="GO:0005576">
    <property type="term" value="C:extracellular region"/>
    <property type="evidence" value="ECO:0007669"/>
    <property type="project" value="UniProtKB-SubCell"/>
</dbReference>
<name>A0AAE0RQF8_9BIVA</name>
<reference evidence="6" key="1">
    <citation type="journal article" date="2021" name="Genome Biol. Evol.">
        <title>A High-Quality Reference Genome for a Parasitic Bivalve with Doubly Uniparental Inheritance (Bivalvia: Unionida).</title>
        <authorList>
            <person name="Smith C.H."/>
        </authorList>
    </citation>
    <scope>NUCLEOTIDE SEQUENCE</scope>
    <source>
        <strain evidence="6">CHS0354</strain>
    </source>
</reference>
<protein>
    <recommendedName>
        <fullName evidence="8">Peroxidase</fullName>
    </recommendedName>
</protein>
<dbReference type="Proteomes" id="UP001195483">
    <property type="component" value="Unassembled WGS sequence"/>
</dbReference>